<sequence length="101" mass="11638">MGQPIELLANHFAIQLPDGDVYHYDVTIIPPSKKEEARAPAQKKIRCLSTRVNRLVIENLVAKYRGELNKCLPAFDGRKNLYTRREAAIQGKDIQRTIHRR</sequence>
<dbReference type="Proteomes" id="UP000821837">
    <property type="component" value="Unassembled WGS sequence"/>
</dbReference>
<dbReference type="VEuPathDB" id="VectorBase:RSAN_046052"/>
<accession>A0A9D4PJA0</accession>
<feature type="domain" description="Protein argonaute N-terminal" evidence="1">
    <location>
        <begin position="3"/>
        <end position="94"/>
    </location>
</feature>
<dbReference type="InterPro" id="IPR032474">
    <property type="entry name" value="Argonaute_N"/>
</dbReference>
<keyword evidence="3" id="KW-1185">Reference proteome</keyword>
<evidence type="ECO:0000259" key="1">
    <source>
        <dbReference type="Pfam" id="PF16486"/>
    </source>
</evidence>
<evidence type="ECO:0000313" key="3">
    <source>
        <dbReference type="Proteomes" id="UP000821837"/>
    </source>
</evidence>
<dbReference type="Pfam" id="PF16486">
    <property type="entry name" value="ArgoN"/>
    <property type="match status" value="1"/>
</dbReference>
<reference evidence="2" key="2">
    <citation type="submission" date="2021-09" db="EMBL/GenBank/DDBJ databases">
        <authorList>
            <person name="Jia N."/>
            <person name="Wang J."/>
            <person name="Shi W."/>
            <person name="Du L."/>
            <person name="Sun Y."/>
            <person name="Zhan W."/>
            <person name="Jiang J."/>
            <person name="Wang Q."/>
            <person name="Zhang B."/>
            <person name="Ji P."/>
            <person name="Sakyi L.B."/>
            <person name="Cui X."/>
            <person name="Yuan T."/>
            <person name="Jiang B."/>
            <person name="Yang W."/>
            <person name="Lam T.T.-Y."/>
            <person name="Chang Q."/>
            <person name="Ding S."/>
            <person name="Wang X."/>
            <person name="Zhu J."/>
            <person name="Ruan X."/>
            <person name="Zhao L."/>
            <person name="Wei J."/>
            <person name="Que T."/>
            <person name="Du C."/>
            <person name="Cheng J."/>
            <person name="Dai P."/>
            <person name="Han X."/>
            <person name="Huang E."/>
            <person name="Gao Y."/>
            <person name="Liu J."/>
            <person name="Shao H."/>
            <person name="Ye R."/>
            <person name="Li L."/>
            <person name="Wei W."/>
            <person name="Wang X."/>
            <person name="Wang C."/>
            <person name="Huo Q."/>
            <person name="Li W."/>
            <person name="Guo W."/>
            <person name="Chen H."/>
            <person name="Chen S."/>
            <person name="Zhou L."/>
            <person name="Zhou L."/>
            <person name="Ni X."/>
            <person name="Tian J."/>
            <person name="Zhou Y."/>
            <person name="Sheng Y."/>
            <person name="Liu T."/>
            <person name="Pan Y."/>
            <person name="Xia L."/>
            <person name="Li J."/>
            <person name="Zhao F."/>
            <person name="Cao W."/>
        </authorList>
    </citation>
    <scope>NUCLEOTIDE SEQUENCE</scope>
    <source>
        <strain evidence="2">Rsan-2018</strain>
        <tissue evidence="2">Larvae</tissue>
    </source>
</reference>
<organism evidence="2 3">
    <name type="scientific">Rhipicephalus sanguineus</name>
    <name type="common">Brown dog tick</name>
    <name type="synonym">Ixodes sanguineus</name>
    <dbReference type="NCBI Taxonomy" id="34632"/>
    <lineage>
        <taxon>Eukaryota</taxon>
        <taxon>Metazoa</taxon>
        <taxon>Ecdysozoa</taxon>
        <taxon>Arthropoda</taxon>
        <taxon>Chelicerata</taxon>
        <taxon>Arachnida</taxon>
        <taxon>Acari</taxon>
        <taxon>Parasitiformes</taxon>
        <taxon>Ixodida</taxon>
        <taxon>Ixodoidea</taxon>
        <taxon>Ixodidae</taxon>
        <taxon>Rhipicephalinae</taxon>
        <taxon>Rhipicephalus</taxon>
        <taxon>Rhipicephalus</taxon>
    </lineage>
</organism>
<gene>
    <name evidence="2" type="ORF">HPB52_017436</name>
</gene>
<dbReference type="AlphaFoldDB" id="A0A9D4PJA0"/>
<proteinExistence type="predicted"/>
<evidence type="ECO:0000313" key="2">
    <source>
        <dbReference type="EMBL" id="KAH7944221.1"/>
    </source>
</evidence>
<reference evidence="2" key="1">
    <citation type="journal article" date="2020" name="Cell">
        <title>Large-Scale Comparative Analyses of Tick Genomes Elucidate Their Genetic Diversity and Vector Capacities.</title>
        <authorList>
            <consortium name="Tick Genome and Microbiome Consortium (TIGMIC)"/>
            <person name="Jia N."/>
            <person name="Wang J."/>
            <person name="Shi W."/>
            <person name="Du L."/>
            <person name="Sun Y."/>
            <person name="Zhan W."/>
            <person name="Jiang J.F."/>
            <person name="Wang Q."/>
            <person name="Zhang B."/>
            <person name="Ji P."/>
            <person name="Bell-Sakyi L."/>
            <person name="Cui X.M."/>
            <person name="Yuan T.T."/>
            <person name="Jiang B.G."/>
            <person name="Yang W.F."/>
            <person name="Lam T.T."/>
            <person name="Chang Q.C."/>
            <person name="Ding S.J."/>
            <person name="Wang X.J."/>
            <person name="Zhu J.G."/>
            <person name="Ruan X.D."/>
            <person name="Zhao L."/>
            <person name="Wei J.T."/>
            <person name="Ye R.Z."/>
            <person name="Que T.C."/>
            <person name="Du C.H."/>
            <person name="Zhou Y.H."/>
            <person name="Cheng J.X."/>
            <person name="Dai P.F."/>
            <person name="Guo W.B."/>
            <person name="Han X.H."/>
            <person name="Huang E.J."/>
            <person name="Li L.F."/>
            <person name="Wei W."/>
            <person name="Gao Y.C."/>
            <person name="Liu J.Z."/>
            <person name="Shao H.Z."/>
            <person name="Wang X."/>
            <person name="Wang C.C."/>
            <person name="Yang T.C."/>
            <person name="Huo Q.B."/>
            <person name="Li W."/>
            <person name="Chen H.Y."/>
            <person name="Chen S.E."/>
            <person name="Zhou L.G."/>
            <person name="Ni X.B."/>
            <person name="Tian J.H."/>
            <person name="Sheng Y."/>
            <person name="Liu T."/>
            <person name="Pan Y.S."/>
            <person name="Xia L.Y."/>
            <person name="Li J."/>
            <person name="Zhao F."/>
            <person name="Cao W.C."/>
        </authorList>
    </citation>
    <scope>NUCLEOTIDE SEQUENCE</scope>
    <source>
        <strain evidence="2">Rsan-2018</strain>
    </source>
</reference>
<protein>
    <recommendedName>
        <fullName evidence="1">Protein argonaute N-terminal domain-containing protein</fullName>
    </recommendedName>
</protein>
<dbReference type="EMBL" id="JABSTV010001253">
    <property type="protein sequence ID" value="KAH7944221.1"/>
    <property type="molecule type" value="Genomic_DNA"/>
</dbReference>
<name>A0A9D4PJA0_RHISA</name>
<comment type="caution">
    <text evidence="2">The sequence shown here is derived from an EMBL/GenBank/DDBJ whole genome shotgun (WGS) entry which is preliminary data.</text>
</comment>